<dbReference type="Gene3D" id="3.40.50.300">
    <property type="entry name" value="P-loop containing nucleotide triphosphate hydrolases"/>
    <property type="match status" value="2"/>
</dbReference>
<name>A0AAD3CYH8_9STRA</name>
<dbReference type="GO" id="GO:0005524">
    <property type="term" value="F:ATP binding"/>
    <property type="evidence" value="ECO:0007669"/>
    <property type="project" value="UniProtKB-KW"/>
</dbReference>
<keyword evidence="8 12" id="KW-0175">Coiled coil</keyword>
<comment type="subcellular location">
    <subcellularLocation>
        <location evidence="2">Chromosome</location>
    </subcellularLocation>
    <subcellularLocation>
        <location evidence="1">Nucleus</location>
    </subcellularLocation>
</comment>
<evidence type="ECO:0000256" key="7">
    <source>
        <dbReference type="ARBA" id="ARBA00022840"/>
    </source>
</evidence>
<evidence type="ECO:0000256" key="8">
    <source>
        <dbReference type="ARBA" id="ARBA00023054"/>
    </source>
</evidence>
<feature type="compositionally biased region" description="Basic and acidic residues" evidence="13">
    <location>
        <begin position="1"/>
        <end position="17"/>
    </location>
</feature>
<sequence length="1146" mass="131439">MVKRNQESDNEHEDQSPNKRHRIEDEEDDGDLTKKKINKPGKAAECGIIKKIYVEEFMCHKKLSINLCDNVNFVHGANGSGKSAILAALQICLGAKANRTHRARNLKDLVRKEDGATQARVRVTLLNCGPDAFQHDIYGDEITIERLISLAGSGGGYKLLDRNLKCKSTKKGDLTDLLDQMNIQVDNPVAILDQEEAKKFLTGKAEDKYNFFMKATDLERIDGKYSDTSEHVQELQESIVAMQKKLEPLQSQVDLLQKEWEAFEALEKLESKEAELTLKYAWSFYSQCLESYNGQKNEVDSIQNQVNALREKLIAEEAKVVDDEEKDALEKKLEELTAEAHEATNAKQELARERQELLAPKKRHEHEIKRKQQEVRNSKRKVDLAKRELQNKRDEIMRIQGSANDEEAQRQARMKKAEEDMEVAKRTVEEAAVEINHSLSKYEEGKTRQSALEQQVNSCKAQCNAVNSKIRDLQASQGNSLAVFGNKCESMSAAIEQARRAGKFKGKVVGPIGKYMKIVSGKEHFAGLAEHALGMGLDRFLVTNSHDRDVVLQIRDQVRCRPRECLLFQMTDGPRYNLRLPPEGIDVVASVLTATDDLVFNCLVDNGRMDQKALFETMDESTKALQSVDANGKYHMKVQNIKTVFWLPRGDNWQLHNFMPTITSSNKQLKSPTVGIDKTRAIKEAQNDLAQLQRETEQKSSELHALKKERHQYKVQWNDSKKKSTSAKKKINDLTNLIEQIKEEAENAENQTFDTSDLEDDVQLAQDEYDKLRGEEDELKMKLETFQPGIDEATARVEENEARNIKIAKDMEDTAKQLEKCMQSEEKQKRNIAKRKKKVEEGETILEKQKDELAEKEKTMNDTLHKAKMLTVRHHRVVRNKQIRAEHKKNGGEYEMELVDEEGCTEEELQDCEPMIMNKSPEIYIEKIRQTKKKIERERQNRNISESSPEVAFEKYMRAKKHFESQVNDLEKTEANVDMLILDLKDRKRKWKTFRAHIVANSNVTFDEVLQRKKSSGRIEYDHKAQTLDICVRKDMNDTTETRDVKALSGGERSYTTLALLIALGENLETPFRVMDEFDVFLDPIARKIALQTMIEVATSFENRQFIFITPQDLSNIKTTPKLRMFHLEPPKRNARVGGPVQTTLG</sequence>
<organism evidence="15 16">
    <name type="scientific">Chaetoceros tenuissimus</name>
    <dbReference type="NCBI Taxonomy" id="426638"/>
    <lineage>
        <taxon>Eukaryota</taxon>
        <taxon>Sar</taxon>
        <taxon>Stramenopiles</taxon>
        <taxon>Ochrophyta</taxon>
        <taxon>Bacillariophyta</taxon>
        <taxon>Coscinodiscophyceae</taxon>
        <taxon>Chaetocerotophycidae</taxon>
        <taxon>Chaetocerotales</taxon>
        <taxon>Chaetocerotaceae</taxon>
        <taxon>Chaetoceros</taxon>
    </lineage>
</organism>
<dbReference type="EMBL" id="BLLK01000047">
    <property type="protein sequence ID" value="GFH54294.1"/>
    <property type="molecule type" value="Genomic_DNA"/>
</dbReference>
<dbReference type="GO" id="GO:0003684">
    <property type="term" value="F:damaged DNA binding"/>
    <property type="evidence" value="ECO:0007669"/>
    <property type="project" value="TreeGrafter"/>
</dbReference>
<evidence type="ECO:0000256" key="4">
    <source>
        <dbReference type="ARBA" id="ARBA00022454"/>
    </source>
</evidence>
<evidence type="ECO:0000256" key="13">
    <source>
        <dbReference type="SAM" id="MobiDB-lite"/>
    </source>
</evidence>
<reference evidence="15 16" key="1">
    <citation type="journal article" date="2021" name="Sci. Rep.">
        <title>The genome of the diatom Chaetoceros tenuissimus carries an ancient integrated fragment of an extant virus.</title>
        <authorList>
            <person name="Hongo Y."/>
            <person name="Kimura K."/>
            <person name="Takaki Y."/>
            <person name="Yoshida Y."/>
            <person name="Baba S."/>
            <person name="Kobayashi G."/>
            <person name="Nagasaki K."/>
            <person name="Hano T."/>
            <person name="Tomaru Y."/>
        </authorList>
    </citation>
    <scope>NUCLEOTIDE SEQUENCE [LARGE SCALE GENOMIC DNA]</scope>
    <source>
        <strain evidence="15 16">NIES-3715</strain>
    </source>
</reference>
<evidence type="ECO:0000256" key="2">
    <source>
        <dbReference type="ARBA" id="ARBA00004286"/>
    </source>
</evidence>
<dbReference type="SUPFAM" id="SSF52540">
    <property type="entry name" value="P-loop containing nucleoside triphosphate hydrolases"/>
    <property type="match status" value="2"/>
</dbReference>
<evidence type="ECO:0000256" key="11">
    <source>
        <dbReference type="ARBA" id="ARBA00023242"/>
    </source>
</evidence>
<feature type="coiled-coil region" evidence="12">
    <location>
        <begin position="808"/>
        <end position="866"/>
    </location>
</feature>
<feature type="domain" description="RecF/RecN/SMC N-terminal" evidence="14">
    <location>
        <begin position="49"/>
        <end position="1112"/>
    </location>
</feature>
<dbReference type="PANTHER" id="PTHR19306:SF6">
    <property type="entry name" value="STRUCTURAL MAINTENANCE OF CHROMOSOMES PROTEIN 6"/>
    <property type="match status" value="1"/>
</dbReference>
<evidence type="ECO:0000313" key="15">
    <source>
        <dbReference type="EMBL" id="GFH54294.1"/>
    </source>
</evidence>
<protein>
    <submittedName>
        <fullName evidence="15">Smc-like protein</fullName>
    </submittedName>
</protein>
<keyword evidence="9" id="KW-0233">DNA recombination</keyword>
<evidence type="ECO:0000313" key="16">
    <source>
        <dbReference type="Proteomes" id="UP001054902"/>
    </source>
</evidence>
<proteinExistence type="inferred from homology"/>
<evidence type="ECO:0000259" key="14">
    <source>
        <dbReference type="Pfam" id="PF02463"/>
    </source>
</evidence>
<dbReference type="GO" id="GO:0030915">
    <property type="term" value="C:Smc5-Smc6 complex"/>
    <property type="evidence" value="ECO:0007669"/>
    <property type="project" value="TreeGrafter"/>
</dbReference>
<evidence type="ECO:0000256" key="12">
    <source>
        <dbReference type="SAM" id="Coils"/>
    </source>
</evidence>
<feature type="region of interest" description="Disordered" evidence="13">
    <location>
        <begin position="1"/>
        <end position="36"/>
    </location>
</feature>
<evidence type="ECO:0000256" key="6">
    <source>
        <dbReference type="ARBA" id="ARBA00022763"/>
    </source>
</evidence>
<feature type="coiled-coil region" evidence="12">
    <location>
        <begin position="232"/>
        <end position="259"/>
    </location>
</feature>
<keyword evidence="10" id="KW-0234">DNA repair</keyword>
<dbReference type="InterPro" id="IPR027417">
    <property type="entry name" value="P-loop_NTPase"/>
</dbReference>
<keyword evidence="7" id="KW-0067">ATP-binding</keyword>
<dbReference type="Pfam" id="PF02463">
    <property type="entry name" value="SMC_N"/>
    <property type="match status" value="1"/>
</dbReference>
<comment type="similarity">
    <text evidence="3">Belongs to the SMC family. SMC6 subfamily.</text>
</comment>
<dbReference type="GO" id="GO:0000724">
    <property type="term" value="P:double-strand break repair via homologous recombination"/>
    <property type="evidence" value="ECO:0007669"/>
    <property type="project" value="TreeGrafter"/>
</dbReference>
<evidence type="ECO:0000256" key="9">
    <source>
        <dbReference type="ARBA" id="ARBA00023172"/>
    </source>
</evidence>
<dbReference type="GO" id="GO:0005634">
    <property type="term" value="C:nucleus"/>
    <property type="evidence" value="ECO:0007669"/>
    <property type="project" value="UniProtKB-SubCell"/>
</dbReference>
<evidence type="ECO:0000256" key="3">
    <source>
        <dbReference type="ARBA" id="ARBA00006793"/>
    </source>
</evidence>
<keyword evidence="11" id="KW-0539">Nucleus</keyword>
<keyword evidence="5" id="KW-0547">Nucleotide-binding</keyword>
<dbReference type="GO" id="GO:0035861">
    <property type="term" value="C:site of double-strand break"/>
    <property type="evidence" value="ECO:0007669"/>
    <property type="project" value="TreeGrafter"/>
</dbReference>
<gene>
    <name evidence="15" type="ORF">CTEN210_10770</name>
</gene>
<dbReference type="AlphaFoldDB" id="A0AAD3CYH8"/>
<feature type="coiled-coil region" evidence="12">
    <location>
        <begin position="292"/>
        <end position="434"/>
    </location>
</feature>
<keyword evidence="6" id="KW-0227">DNA damage</keyword>
<keyword evidence="16" id="KW-1185">Reference proteome</keyword>
<evidence type="ECO:0000256" key="1">
    <source>
        <dbReference type="ARBA" id="ARBA00004123"/>
    </source>
</evidence>
<evidence type="ECO:0000256" key="10">
    <source>
        <dbReference type="ARBA" id="ARBA00023204"/>
    </source>
</evidence>
<accession>A0AAD3CYH8</accession>
<dbReference type="Proteomes" id="UP001054902">
    <property type="component" value="Unassembled WGS sequence"/>
</dbReference>
<dbReference type="GO" id="GO:0003697">
    <property type="term" value="F:single-stranded DNA binding"/>
    <property type="evidence" value="ECO:0007669"/>
    <property type="project" value="TreeGrafter"/>
</dbReference>
<keyword evidence="4" id="KW-0158">Chromosome</keyword>
<dbReference type="InterPro" id="IPR003395">
    <property type="entry name" value="RecF/RecN/SMC_N"/>
</dbReference>
<comment type="caution">
    <text evidence="15">The sequence shown here is derived from an EMBL/GenBank/DDBJ whole genome shotgun (WGS) entry which is preliminary data.</text>
</comment>
<evidence type="ECO:0000256" key="5">
    <source>
        <dbReference type="ARBA" id="ARBA00022741"/>
    </source>
</evidence>
<feature type="coiled-coil region" evidence="12">
    <location>
        <begin position="675"/>
        <end position="782"/>
    </location>
</feature>
<dbReference type="PANTHER" id="PTHR19306">
    <property type="entry name" value="STRUCTURAL MAINTENANCE OF CHROMOSOMES 5,6 SMC5, SMC6"/>
    <property type="match status" value="1"/>
</dbReference>